<dbReference type="EMBL" id="BMZS01000008">
    <property type="protein sequence ID" value="GHD55479.1"/>
    <property type="molecule type" value="Genomic_DNA"/>
</dbReference>
<feature type="domain" description="HD" evidence="1">
    <location>
        <begin position="99"/>
        <end position="162"/>
    </location>
</feature>
<accession>A0A918XTR4</accession>
<organism evidence="2 3">
    <name type="scientific">Thalassobaculum fulvum</name>
    <dbReference type="NCBI Taxonomy" id="1633335"/>
    <lineage>
        <taxon>Bacteria</taxon>
        <taxon>Pseudomonadati</taxon>
        <taxon>Pseudomonadota</taxon>
        <taxon>Alphaproteobacteria</taxon>
        <taxon>Rhodospirillales</taxon>
        <taxon>Thalassobaculaceae</taxon>
        <taxon>Thalassobaculum</taxon>
    </lineage>
</organism>
<dbReference type="Gene3D" id="1.10.3210.10">
    <property type="entry name" value="Hypothetical protein af1432"/>
    <property type="match status" value="1"/>
</dbReference>
<proteinExistence type="predicted"/>
<dbReference type="Pfam" id="PF01966">
    <property type="entry name" value="HD"/>
    <property type="match status" value="1"/>
</dbReference>
<evidence type="ECO:0000313" key="2">
    <source>
        <dbReference type="EMBL" id="GHD55479.1"/>
    </source>
</evidence>
<gene>
    <name evidence="2" type="ORF">GCM10017083_34460</name>
</gene>
<sequence length="266" mass="30664">MQREELFTRAKELAAARVHDGMGLDEKIDALEMAMMELLDIQIMKPAIGRVGNYASGSMPRSQGRWLMGDDPRLPEMPEKPTLMDFFRYRFLNDSYGGNHLLQSGKLAMEKGCSEKVILACLLHDISVVGFVRTDHGHWGAQMIEPYVDPEVTWAIRHHQALRFRPDPDYGYEYPASYMKAFGEDYDPPAYVKAEWEYCRGHQWYDTAMQVVVNDLYAFDPDKQVTIDEFEGVIARNWRDPAEGLGFDGSPVAHMWRTMIWPNNFL</sequence>
<dbReference type="RefSeq" id="WP_229837325.1">
    <property type="nucleotide sequence ID" value="NZ_BMZS01000008.1"/>
</dbReference>
<dbReference type="InterPro" id="IPR006674">
    <property type="entry name" value="HD_domain"/>
</dbReference>
<evidence type="ECO:0000259" key="1">
    <source>
        <dbReference type="Pfam" id="PF01966"/>
    </source>
</evidence>
<dbReference type="AlphaFoldDB" id="A0A918XTR4"/>
<keyword evidence="3" id="KW-1185">Reference proteome</keyword>
<reference evidence="2" key="1">
    <citation type="journal article" date="2014" name="Int. J. Syst. Evol. Microbiol.">
        <title>Complete genome sequence of Corynebacterium casei LMG S-19264T (=DSM 44701T), isolated from a smear-ripened cheese.</title>
        <authorList>
            <consortium name="US DOE Joint Genome Institute (JGI-PGF)"/>
            <person name="Walter F."/>
            <person name="Albersmeier A."/>
            <person name="Kalinowski J."/>
            <person name="Ruckert C."/>
        </authorList>
    </citation>
    <scope>NUCLEOTIDE SEQUENCE</scope>
    <source>
        <strain evidence="2">KCTC 42651</strain>
    </source>
</reference>
<dbReference type="SUPFAM" id="SSF109604">
    <property type="entry name" value="HD-domain/PDEase-like"/>
    <property type="match status" value="1"/>
</dbReference>
<name>A0A918XTR4_9PROT</name>
<evidence type="ECO:0000313" key="3">
    <source>
        <dbReference type="Proteomes" id="UP000630353"/>
    </source>
</evidence>
<comment type="caution">
    <text evidence="2">The sequence shown here is derived from an EMBL/GenBank/DDBJ whole genome shotgun (WGS) entry which is preliminary data.</text>
</comment>
<reference evidence="2" key="2">
    <citation type="submission" date="2020-09" db="EMBL/GenBank/DDBJ databases">
        <authorList>
            <person name="Sun Q."/>
            <person name="Kim S."/>
        </authorList>
    </citation>
    <scope>NUCLEOTIDE SEQUENCE</scope>
    <source>
        <strain evidence="2">KCTC 42651</strain>
    </source>
</reference>
<dbReference type="Proteomes" id="UP000630353">
    <property type="component" value="Unassembled WGS sequence"/>
</dbReference>
<protein>
    <recommendedName>
        <fullName evidence="1">HD domain-containing protein</fullName>
    </recommendedName>
</protein>